<dbReference type="AlphaFoldDB" id="X1SNC2"/>
<feature type="non-terminal residue" evidence="1">
    <location>
        <position position="39"/>
    </location>
</feature>
<comment type="caution">
    <text evidence="1">The sequence shown here is derived from an EMBL/GenBank/DDBJ whole genome shotgun (WGS) entry which is preliminary data.</text>
</comment>
<dbReference type="EMBL" id="BARW01002235">
    <property type="protein sequence ID" value="GAI69309.1"/>
    <property type="molecule type" value="Genomic_DNA"/>
</dbReference>
<proteinExistence type="predicted"/>
<name>X1SNC2_9ZZZZ</name>
<reference evidence="1" key="1">
    <citation type="journal article" date="2014" name="Front. Microbiol.">
        <title>High frequency of phylogenetically diverse reductive dehalogenase-homologous genes in deep subseafloor sedimentary metagenomes.</title>
        <authorList>
            <person name="Kawai M."/>
            <person name="Futagami T."/>
            <person name="Toyoda A."/>
            <person name="Takaki Y."/>
            <person name="Nishi S."/>
            <person name="Hori S."/>
            <person name="Arai W."/>
            <person name="Tsubouchi T."/>
            <person name="Morono Y."/>
            <person name="Uchiyama I."/>
            <person name="Ito T."/>
            <person name="Fujiyama A."/>
            <person name="Inagaki F."/>
            <person name="Takami H."/>
        </authorList>
    </citation>
    <scope>NUCLEOTIDE SEQUENCE</scope>
    <source>
        <strain evidence="1">Expedition CK06-06</strain>
    </source>
</reference>
<evidence type="ECO:0000313" key="1">
    <source>
        <dbReference type="EMBL" id="GAI69309.1"/>
    </source>
</evidence>
<organism evidence="1">
    <name type="scientific">marine sediment metagenome</name>
    <dbReference type="NCBI Taxonomy" id="412755"/>
    <lineage>
        <taxon>unclassified sequences</taxon>
        <taxon>metagenomes</taxon>
        <taxon>ecological metagenomes</taxon>
    </lineage>
</organism>
<accession>X1SNC2</accession>
<gene>
    <name evidence="1" type="ORF">S12H4_06385</name>
</gene>
<protein>
    <submittedName>
        <fullName evidence="1">Uncharacterized protein</fullName>
    </submittedName>
</protein>
<sequence>MVKQFKVPWAAWRDPEYLELEFPNSWDVSVCRMKDADAP</sequence>